<evidence type="ECO:0000313" key="3">
    <source>
        <dbReference type="EMBL" id="TDP12914.1"/>
    </source>
</evidence>
<comment type="caution">
    <text evidence="3">The sequence shown here is derived from an EMBL/GenBank/DDBJ whole genome shotgun (WGS) entry which is preliminary data.</text>
</comment>
<gene>
    <name evidence="3" type="ORF">DFR39_101388</name>
</gene>
<sequence length="428" mass="43362">MGWKRRAACLSLIAGLGLLSACGGGGGDSEDSGSAQLRLVNASSAYAGLDLKHGDNSLASGVAYGAASAYASAQAGSSLVALVQSGGNTLSSLYPSLSKDAHYSIISYGWAGAMKSTVLQENEEAPAENYSKLMVLNLAPEAGALDVYLTQNIDELANVSPAMSAVAGGSSSGYYTLTSGSYRLRLSGSGRQGDLRLDIPSITLGSKQVATLVVTPTQGGVLVNGLLLTQQGGLSTYGASKARARVVAALADSAELTATLDSVTLMPRSVAPNIGEYQLVDAGTPTLNLSVNGRALPVSTPAMSAGNDYTLLVWGEAAAPQLSVLSDDNRLPAAGSAKFRMINGVARLNAGLTLSLDYSAIASNVQPGSISGSSTVTASTSSLLHVSSPSSGSPVYSVSGLAVQSTGIYTVFMMGGANAMQGTLRRER</sequence>
<organism evidence="3 4">
    <name type="scientific">Roseateles asaccharophilus</name>
    <dbReference type="NCBI Taxonomy" id="582607"/>
    <lineage>
        <taxon>Bacteria</taxon>
        <taxon>Pseudomonadati</taxon>
        <taxon>Pseudomonadota</taxon>
        <taxon>Betaproteobacteria</taxon>
        <taxon>Burkholderiales</taxon>
        <taxon>Sphaerotilaceae</taxon>
        <taxon>Roseateles</taxon>
    </lineage>
</organism>
<keyword evidence="4" id="KW-1185">Reference proteome</keyword>
<feature type="signal peptide" evidence="1">
    <location>
        <begin position="1"/>
        <end position="21"/>
    </location>
</feature>
<keyword evidence="1" id="KW-0732">Signal</keyword>
<feature type="chain" id="PRO_5020195870" evidence="1">
    <location>
        <begin position="22"/>
        <end position="428"/>
    </location>
</feature>
<dbReference type="EMBL" id="SNXE01000001">
    <property type="protein sequence ID" value="TDP12914.1"/>
    <property type="molecule type" value="Genomic_DNA"/>
</dbReference>
<feature type="domain" description="DUF4397" evidence="2">
    <location>
        <begin position="243"/>
        <end position="344"/>
    </location>
</feature>
<dbReference type="PROSITE" id="PS51257">
    <property type="entry name" value="PROKAR_LIPOPROTEIN"/>
    <property type="match status" value="1"/>
</dbReference>
<dbReference type="OrthoDB" id="9149069at2"/>
<dbReference type="InterPro" id="IPR025510">
    <property type="entry name" value="DUF4397"/>
</dbReference>
<evidence type="ECO:0000313" key="4">
    <source>
        <dbReference type="Proteomes" id="UP000295357"/>
    </source>
</evidence>
<protein>
    <submittedName>
        <fullName evidence="3">Uncharacterized protein DUF4397</fullName>
    </submittedName>
</protein>
<evidence type="ECO:0000256" key="1">
    <source>
        <dbReference type="SAM" id="SignalP"/>
    </source>
</evidence>
<dbReference type="RefSeq" id="WP_133601846.1">
    <property type="nucleotide sequence ID" value="NZ_JAUFPJ010000001.1"/>
</dbReference>
<dbReference type="Pfam" id="PF14344">
    <property type="entry name" value="DUF4397"/>
    <property type="match status" value="2"/>
</dbReference>
<proteinExistence type="predicted"/>
<evidence type="ECO:0000259" key="2">
    <source>
        <dbReference type="Pfam" id="PF14344"/>
    </source>
</evidence>
<dbReference type="Proteomes" id="UP000295357">
    <property type="component" value="Unassembled WGS sequence"/>
</dbReference>
<accession>A0A4R6NF88</accession>
<name>A0A4R6NF88_9BURK</name>
<feature type="domain" description="DUF4397" evidence="2">
    <location>
        <begin position="35"/>
        <end position="148"/>
    </location>
</feature>
<dbReference type="AlphaFoldDB" id="A0A4R6NF88"/>
<reference evidence="3 4" key="1">
    <citation type="submission" date="2019-03" db="EMBL/GenBank/DDBJ databases">
        <title>Genomic Encyclopedia of Type Strains, Phase IV (KMG-IV): sequencing the most valuable type-strain genomes for metagenomic binning, comparative biology and taxonomic classification.</title>
        <authorList>
            <person name="Goeker M."/>
        </authorList>
    </citation>
    <scope>NUCLEOTIDE SEQUENCE [LARGE SCALE GENOMIC DNA]</scope>
    <source>
        <strain evidence="3 4">DSM 25082</strain>
    </source>
</reference>